<dbReference type="InterPro" id="IPR029033">
    <property type="entry name" value="His_PPase_superfam"/>
</dbReference>
<dbReference type="PROSITE" id="PS51257">
    <property type="entry name" value="PROKAR_LIPOPROTEIN"/>
    <property type="match status" value="1"/>
</dbReference>
<comment type="catalytic activity">
    <reaction evidence="12">
        <text>1D-myo-inositol hexakisphosphate + H2O = 1D-myo-inositol 1,2,4,5,6-pentakisphosphate + phosphate</text>
        <dbReference type="Rhea" id="RHEA:16989"/>
        <dbReference type="ChEBI" id="CHEBI:15377"/>
        <dbReference type="ChEBI" id="CHEBI:43474"/>
        <dbReference type="ChEBI" id="CHEBI:57798"/>
        <dbReference type="ChEBI" id="CHEBI:58130"/>
        <dbReference type="EC" id="3.1.3.62"/>
    </reaction>
    <physiologicalReaction direction="left-to-right" evidence="12">
        <dbReference type="Rhea" id="RHEA:16990"/>
    </physiologicalReaction>
</comment>
<dbReference type="Proteomes" id="UP000678679">
    <property type="component" value="Chromosome 1"/>
</dbReference>
<keyword evidence="16" id="KW-1185">Reference proteome</keyword>
<feature type="chain" id="PRO_5043488885" description="Multiple inositol polyphosphate phosphatase 1" evidence="14">
    <location>
        <begin position="24"/>
        <end position="456"/>
    </location>
</feature>
<comment type="catalytic activity">
    <reaction evidence="10">
        <text>1D-myo-inositol 1,2,5,6-tetrakisphosphate + H2O = 1D-myo-inositol 1,2,6-trisphosphate + phosphate</text>
        <dbReference type="Rhea" id="RHEA:77119"/>
        <dbReference type="ChEBI" id="CHEBI:15377"/>
        <dbReference type="ChEBI" id="CHEBI:43474"/>
        <dbReference type="ChEBI" id="CHEBI:195535"/>
        <dbReference type="ChEBI" id="CHEBI:195537"/>
        <dbReference type="EC" id="3.1.3.62"/>
    </reaction>
    <physiologicalReaction direction="left-to-right" evidence="10">
        <dbReference type="Rhea" id="RHEA:77120"/>
    </physiologicalReaction>
</comment>
<accession>A0AAX1N5U1</accession>
<keyword evidence="8" id="KW-0472">Membrane</keyword>
<dbReference type="KEGG" id="fya:KMW28_17385"/>
<sequence length="456" mass="52824">MKQKTSLLTLFIIGLLFSCQKHIAYQETDQFNPYLGSKQQYLSPEKITPLPYNSKLLFVSTVNRHGSRFMSSQKDDIAVWTLLKQAKKQNSLTREGRVLYVQINKLIELQKGNYGLLTTTGKNELKGMGERMYQLNPQFFDENRDIQANATYKERTQDSRDNFLSGLNKKNSLNIELYNGKKGSDYLLRFHKSTPSYSMYLKEKGWEAQYNEVWNSKSMQEMEDRILNKLFDKEFVLHLKSEDFEPIPTEGGYTMYHSKDFINSLFECYKISKAFTPQLQPKLDNIFTISEKSTLSYLADIKAFYQKGPGFEGESMSYSNAVSLLSKVTLELEKAVNGEQNKSGYLNFAHAETTLPLITLLNINDCNEAQDELKKGSWRASKWASMGTNIQWFVLEIDGEKYIHLRFNEQPASLPIDSKSKGTFLWKDYSDYVKTLVANYDVDYKDTNYKKMLLQL</sequence>
<reference evidence="15 16" key="1">
    <citation type="submission" date="2021-05" db="EMBL/GenBank/DDBJ databases">
        <title>Comparative genomic studies on the polysaccharide-degrading batcterial strains of the Flammeovirga genus.</title>
        <authorList>
            <person name="Zewei F."/>
            <person name="Zheng Z."/>
            <person name="Yu L."/>
            <person name="Ruyue G."/>
            <person name="Yanhong M."/>
            <person name="Yuanyuan C."/>
            <person name="Jingyan G."/>
            <person name="Wenjun H."/>
        </authorList>
    </citation>
    <scope>NUCLEOTIDE SEQUENCE [LARGE SCALE GENOMIC DNA]</scope>
    <source>
        <strain evidence="15 16">NBRC:100898</strain>
    </source>
</reference>
<evidence type="ECO:0000256" key="5">
    <source>
        <dbReference type="ARBA" id="ARBA00018097"/>
    </source>
</evidence>
<evidence type="ECO:0000256" key="13">
    <source>
        <dbReference type="ARBA" id="ARBA00043832"/>
    </source>
</evidence>
<gene>
    <name evidence="15" type="ORF">KMW28_17385</name>
</gene>
<evidence type="ECO:0000313" key="15">
    <source>
        <dbReference type="EMBL" id="QWG01417.1"/>
    </source>
</evidence>
<evidence type="ECO:0000256" key="7">
    <source>
        <dbReference type="ARBA" id="ARBA00022801"/>
    </source>
</evidence>
<dbReference type="SUPFAM" id="SSF53254">
    <property type="entry name" value="Phosphoglycerate mutase-like"/>
    <property type="match status" value="1"/>
</dbReference>
<evidence type="ECO:0000256" key="4">
    <source>
        <dbReference type="ARBA" id="ARBA00013040"/>
    </source>
</evidence>
<dbReference type="EMBL" id="CP076132">
    <property type="protein sequence ID" value="QWG01417.1"/>
    <property type="molecule type" value="Genomic_DNA"/>
</dbReference>
<comment type="subcellular location">
    <subcellularLocation>
        <location evidence="1">Membrane</location>
    </subcellularLocation>
</comment>
<evidence type="ECO:0000256" key="2">
    <source>
        <dbReference type="ARBA" id="ARBA00008422"/>
    </source>
</evidence>
<comment type="similarity">
    <text evidence="2">Belongs to the histidine acid phosphatase family. MINPP1 subfamily.</text>
</comment>
<evidence type="ECO:0000256" key="3">
    <source>
        <dbReference type="ARBA" id="ARBA00012976"/>
    </source>
</evidence>
<dbReference type="Pfam" id="PF00328">
    <property type="entry name" value="His_Phos_2"/>
    <property type="match status" value="1"/>
</dbReference>
<dbReference type="GO" id="GO:0016020">
    <property type="term" value="C:membrane"/>
    <property type="evidence" value="ECO:0007669"/>
    <property type="project" value="UniProtKB-SubCell"/>
</dbReference>
<proteinExistence type="inferred from homology"/>
<dbReference type="AlphaFoldDB" id="A0AAX1N5U1"/>
<dbReference type="PANTHER" id="PTHR20963">
    <property type="entry name" value="MULTIPLE INOSITOL POLYPHOSPHATE PHOSPHATASE-RELATED"/>
    <property type="match status" value="1"/>
</dbReference>
<dbReference type="InterPro" id="IPR000560">
    <property type="entry name" value="His_Pase_clade-2"/>
</dbReference>
<evidence type="ECO:0000256" key="14">
    <source>
        <dbReference type="SAM" id="SignalP"/>
    </source>
</evidence>
<evidence type="ECO:0000256" key="12">
    <source>
        <dbReference type="ARBA" id="ARBA00043691"/>
    </source>
</evidence>
<comment type="catalytic activity">
    <reaction evidence="13">
        <text>(2R)-2,3-bisphosphoglycerate + H2O = (2R)-2-phosphoglycerate + phosphate</text>
        <dbReference type="Rhea" id="RHEA:27381"/>
        <dbReference type="ChEBI" id="CHEBI:15377"/>
        <dbReference type="ChEBI" id="CHEBI:43474"/>
        <dbReference type="ChEBI" id="CHEBI:58248"/>
        <dbReference type="ChEBI" id="CHEBI:58289"/>
        <dbReference type="EC" id="3.1.3.80"/>
    </reaction>
    <physiologicalReaction direction="left-to-right" evidence="13">
        <dbReference type="Rhea" id="RHEA:27382"/>
    </physiologicalReaction>
</comment>
<dbReference type="CDD" id="cd07061">
    <property type="entry name" value="HP_HAP_like"/>
    <property type="match status" value="1"/>
</dbReference>
<evidence type="ECO:0000256" key="10">
    <source>
        <dbReference type="ARBA" id="ARBA00043668"/>
    </source>
</evidence>
<evidence type="ECO:0000256" key="11">
    <source>
        <dbReference type="ARBA" id="ARBA00043671"/>
    </source>
</evidence>
<evidence type="ECO:0000256" key="1">
    <source>
        <dbReference type="ARBA" id="ARBA00004370"/>
    </source>
</evidence>
<dbReference type="EC" id="3.1.3.80" evidence="3"/>
<organism evidence="15 16">
    <name type="scientific">Flammeovirga yaeyamensis</name>
    <dbReference type="NCBI Taxonomy" id="367791"/>
    <lineage>
        <taxon>Bacteria</taxon>
        <taxon>Pseudomonadati</taxon>
        <taxon>Bacteroidota</taxon>
        <taxon>Cytophagia</taxon>
        <taxon>Cytophagales</taxon>
        <taxon>Flammeovirgaceae</taxon>
        <taxon>Flammeovirga</taxon>
    </lineage>
</organism>
<evidence type="ECO:0000256" key="6">
    <source>
        <dbReference type="ARBA" id="ARBA00022729"/>
    </source>
</evidence>
<keyword evidence="7" id="KW-0378">Hydrolase</keyword>
<dbReference type="EC" id="3.1.3.62" evidence="4"/>
<dbReference type="GO" id="GO:0034417">
    <property type="term" value="F:bisphosphoglycerate 3-phosphatase activity"/>
    <property type="evidence" value="ECO:0007669"/>
    <property type="project" value="UniProtKB-EC"/>
</dbReference>
<protein>
    <recommendedName>
        <fullName evidence="5">Multiple inositol polyphosphate phosphatase 1</fullName>
        <ecNumber evidence="4">3.1.3.62</ecNumber>
        <ecNumber evidence="3">3.1.3.80</ecNumber>
    </recommendedName>
    <alternativeName>
        <fullName evidence="9">2,3-bisphosphoglycerate 3-phosphatase</fullName>
    </alternativeName>
</protein>
<comment type="catalytic activity">
    <reaction evidence="11">
        <text>1D-myo-inositol 1,2,4,5,6-pentakisphosphate + H2O = 1D-myo-inositol 1,2,5,6-tetrakisphosphate + phosphate</text>
        <dbReference type="Rhea" id="RHEA:77115"/>
        <dbReference type="ChEBI" id="CHEBI:15377"/>
        <dbReference type="ChEBI" id="CHEBI:43474"/>
        <dbReference type="ChEBI" id="CHEBI:57798"/>
        <dbReference type="ChEBI" id="CHEBI:195535"/>
        <dbReference type="EC" id="3.1.3.62"/>
    </reaction>
    <physiologicalReaction direction="left-to-right" evidence="11">
        <dbReference type="Rhea" id="RHEA:77116"/>
    </physiologicalReaction>
</comment>
<evidence type="ECO:0000256" key="8">
    <source>
        <dbReference type="ARBA" id="ARBA00023136"/>
    </source>
</evidence>
<evidence type="ECO:0000313" key="16">
    <source>
        <dbReference type="Proteomes" id="UP000678679"/>
    </source>
</evidence>
<dbReference type="Gene3D" id="3.40.50.1240">
    <property type="entry name" value="Phosphoglycerate mutase-like"/>
    <property type="match status" value="1"/>
</dbReference>
<dbReference type="PANTHER" id="PTHR20963:SF8">
    <property type="entry name" value="MULTIPLE INOSITOL POLYPHOSPHATE PHOSPHATASE 1"/>
    <property type="match status" value="1"/>
</dbReference>
<name>A0AAX1N5U1_9BACT</name>
<evidence type="ECO:0000256" key="9">
    <source>
        <dbReference type="ARBA" id="ARBA00031642"/>
    </source>
</evidence>
<keyword evidence="6 14" id="KW-0732">Signal</keyword>
<dbReference type="RefSeq" id="WP_169662904.1">
    <property type="nucleotide sequence ID" value="NZ_CP076132.1"/>
</dbReference>
<feature type="signal peptide" evidence="14">
    <location>
        <begin position="1"/>
        <end position="23"/>
    </location>
</feature>